<dbReference type="GO" id="GO:0046417">
    <property type="term" value="P:chorismate metabolic process"/>
    <property type="evidence" value="ECO:0007669"/>
    <property type="project" value="TreeGrafter"/>
</dbReference>
<name>E4QAU1_CALH1</name>
<dbReference type="PROSITE" id="PS51167">
    <property type="entry name" value="CHORISMATE_MUT_1"/>
    <property type="match status" value="1"/>
</dbReference>
<dbReference type="CDD" id="cd02185">
    <property type="entry name" value="AroH"/>
    <property type="match status" value="1"/>
</dbReference>
<proteinExistence type="predicted"/>
<keyword evidence="2 3" id="KW-0028">Amino-acid biosynthesis</keyword>
<dbReference type="Gene3D" id="3.30.1330.40">
    <property type="entry name" value="RutC-like"/>
    <property type="match status" value="1"/>
</dbReference>
<dbReference type="Proteomes" id="UP000006890">
    <property type="component" value="Chromosome"/>
</dbReference>
<evidence type="ECO:0000313" key="5">
    <source>
        <dbReference type="Proteomes" id="UP000006890"/>
    </source>
</evidence>
<protein>
    <recommendedName>
        <fullName evidence="1 3">chorismate mutase</fullName>
        <ecNumber evidence="1 3">5.4.99.5</ecNumber>
    </recommendedName>
</protein>
<dbReference type="EC" id="5.4.99.5" evidence="1 3"/>
<dbReference type="GO" id="GO:0004106">
    <property type="term" value="F:chorismate mutase activity"/>
    <property type="evidence" value="ECO:0007669"/>
    <property type="project" value="UniProtKB-UniRule"/>
</dbReference>
<accession>E4QAU1</accession>
<dbReference type="GO" id="GO:0009073">
    <property type="term" value="P:aromatic amino acid family biosynthetic process"/>
    <property type="evidence" value="ECO:0007669"/>
    <property type="project" value="UniProtKB-UniRule"/>
</dbReference>
<sequence>MVTGLYKSFCAKDKRLVGGMTLVFAIRGATTVENDCKEEIVRCTQELLNEIMLRNNLKKEEIVFILFTMTKDLKSAFPAYAARLMGFVDIPLICAQELDIEGALSRCIRLLMLIQRDNSFTPKHVYLKEATKLREDLTNEKGEDL</sequence>
<dbReference type="UniPathway" id="UPA00120">
    <property type="reaction ID" value="UER00203"/>
</dbReference>
<dbReference type="KEGG" id="chd:Calhy_1402"/>
<evidence type="ECO:0000256" key="1">
    <source>
        <dbReference type="NCBIfam" id="TIGR01796"/>
    </source>
</evidence>
<feature type="binding site" evidence="2">
    <location>
        <position position="126"/>
    </location>
    <ligand>
        <name>prephenate</name>
        <dbReference type="ChEBI" id="CHEBI:29934"/>
    </ligand>
</feature>
<reference key="1">
    <citation type="submission" date="2010-09" db="EMBL/GenBank/DDBJ databases">
        <title>Complete sequence of Caldicellulosiruptor hydrothermalis 108.</title>
        <authorList>
            <consortium name="US DOE Joint Genome Institute"/>
            <person name="Lucas S."/>
            <person name="Copeland A."/>
            <person name="Lapidus A."/>
            <person name="Cheng J.-F."/>
            <person name="Bruce D."/>
            <person name="Goodwin L."/>
            <person name="Pitluck S."/>
            <person name="Davenport K."/>
            <person name="Detter J.C."/>
            <person name="Han C."/>
            <person name="Tapia R."/>
            <person name="Land M."/>
            <person name="Hauser L."/>
            <person name="Chang Y.-J."/>
            <person name="Jeffries C."/>
            <person name="Kyrpides N."/>
            <person name="Ivanova N."/>
            <person name="Mikhailova N."/>
            <person name="Blumer-Schuette S.E."/>
            <person name="Kelly R.M."/>
            <person name="Woyke T."/>
        </authorList>
    </citation>
    <scope>NUCLEOTIDE SEQUENCE</scope>
    <source>
        <strain>108</strain>
    </source>
</reference>
<evidence type="ECO:0000256" key="3">
    <source>
        <dbReference type="PROSITE-ProRule" id="PRU00514"/>
    </source>
</evidence>
<dbReference type="PANTHER" id="PTHR21164">
    <property type="entry name" value="CHORISMATE MUTASE"/>
    <property type="match status" value="1"/>
</dbReference>
<evidence type="ECO:0000313" key="4">
    <source>
        <dbReference type="EMBL" id="ADQ07119.1"/>
    </source>
</evidence>
<dbReference type="HOGENOM" id="CLU_133236_1_0_9"/>
<dbReference type="eggNOG" id="COG4401">
    <property type="taxonomic scope" value="Bacteria"/>
</dbReference>
<keyword evidence="2 3" id="KW-0057">Aromatic amino acid biosynthesis</keyword>
<dbReference type="PANTHER" id="PTHR21164:SF0">
    <property type="entry name" value="CHORISMATE MUTASE AROH"/>
    <property type="match status" value="1"/>
</dbReference>
<feature type="binding site" evidence="2">
    <location>
        <position position="27"/>
    </location>
    <ligand>
        <name>prephenate</name>
        <dbReference type="ChEBI" id="CHEBI:29934"/>
    </ligand>
</feature>
<dbReference type="GO" id="GO:0008652">
    <property type="term" value="P:amino acid biosynthetic process"/>
    <property type="evidence" value="ECO:0007669"/>
    <property type="project" value="UniProtKB-UniRule"/>
</dbReference>
<dbReference type="InterPro" id="IPR008243">
    <property type="entry name" value="Chorismate_mutase_AroH"/>
</dbReference>
<gene>
    <name evidence="4" type="ordered locus">Calhy_1402</name>
</gene>
<feature type="binding site" evidence="2">
    <location>
        <position position="109"/>
    </location>
    <ligand>
        <name>prephenate</name>
        <dbReference type="ChEBI" id="CHEBI:29934"/>
    </ligand>
</feature>
<dbReference type="Pfam" id="PF07736">
    <property type="entry name" value="CM_1"/>
    <property type="match status" value="1"/>
</dbReference>
<dbReference type="EMBL" id="CP002219">
    <property type="protein sequence ID" value="ADQ07119.1"/>
    <property type="molecule type" value="Genomic_DNA"/>
</dbReference>
<dbReference type="PIRSF" id="PIRSF005965">
    <property type="entry name" value="Chor_mut_AroH"/>
    <property type="match status" value="1"/>
</dbReference>
<reference evidence="4 5" key="2">
    <citation type="journal article" date="2011" name="J. Bacteriol.">
        <title>Complete genome sequences for the anaerobic, extremely thermophilic plant biomass-degrading bacteria Caldicellulosiruptor hydrothermalis, Caldicellulosiruptor kristjanssonii, Caldicellulosiruptor kronotskyensis, Caldicellulosiruptor owensenis, and Caldicellulosiruptor lactoaceticus.</title>
        <authorList>
            <person name="Blumer-Schuette S.E."/>
            <person name="Ozdemir I."/>
            <person name="Mistry D."/>
            <person name="Lucas S."/>
            <person name="Lapidus A."/>
            <person name="Cheng J.F."/>
            <person name="Goodwin L.A."/>
            <person name="Pitluck S."/>
            <person name="Land M.L."/>
            <person name="Hauser L.J."/>
            <person name="Woyke T."/>
            <person name="Mikhailova N."/>
            <person name="Pati A."/>
            <person name="Kyrpides N.C."/>
            <person name="Ivanova N."/>
            <person name="Detter J.C."/>
            <person name="Walston-Davenport K."/>
            <person name="Han S."/>
            <person name="Adams M.W."/>
            <person name="Kelly R.M."/>
        </authorList>
    </citation>
    <scope>NUCLEOTIDE SEQUENCE [LARGE SCALE GENOMIC DNA]</scope>
    <source>
        <strain evidence="5">DSM 18901 / VKM B-2411 / 108</strain>
    </source>
</reference>
<dbReference type="AlphaFoldDB" id="E4QAU1"/>
<keyword evidence="5" id="KW-1185">Reference proteome</keyword>
<dbReference type="NCBIfam" id="TIGR01796">
    <property type="entry name" value="CM_mono_aroH"/>
    <property type="match status" value="1"/>
</dbReference>
<comment type="catalytic activity">
    <reaction evidence="3">
        <text>chorismate = prephenate</text>
        <dbReference type="Rhea" id="RHEA:13897"/>
        <dbReference type="ChEBI" id="CHEBI:29748"/>
        <dbReference type="ChEBI" id="CHEBI:29934"/>
        <dbReference type="EC" id="5.4.99.5"/>
    </reaction>
</comment>
<keyword evidence="3" id="KW-0413">Isomerase</keyword>
<evidence type="ECO:0000256" key="2">
    <source>
        <dbReference type="PIRSR" id="PIRSR005965-1"/>
    </source>
</evidence>
<organism evidence="4 5">
    <name type="scientific">Caldicellulosiruptor hydrothermalis (strain DSM 18901 / VKM B-2411 / 108)</name>
    <dbReference type="NCBI Taxonomy" id="632292"/>
    <lineage>
        <taxon>Bacteria</taxon>
        <taxon>Bacillati</taxon>
        <taxon>Bacillota</taxon>
        <taxon>Bacillota incertae sedis</taxon>
        <taxon>Caldicellulosiruptorales</taxon>
        <taxon>Caldicellulosiruptoraceae</taxon>
        <taxon>Caldicellulosiruptor</taxon>
    </lineage>
</organism>
<dbReference type="InterPro" id="IPR035959">
    <property type="entry name" value="RutC-like_sf"/>
</dbReference>
<dbReference type="SUPFAM" id="SSF55298">
    <property type="entry name" value="YjgF-like"/>
    <property type="match status" value="1"/>
</dbReference>
<dbReference type="STRING" id="632292.Calhy_1402"/>